<keyword evidence="1" id="KW-0808">Transferase</keyword>
<reference evidence="1" key="1">
    <citation type="submission" date="2025-02" db="EMBL/GenBank/DDBJ databases">
        <title>Complete genome sequences of 52 Bacillus and Priestia strains isolated from West-African fermentations and 26 reference strains from the DSMZ collection.</title>
        <authorList>
            <person name="Wiedenbein E.S."/>
            <person name="Canoy T.S."/>
            <person name="Hui Y."/>
            <person name="Parkouda C."/>
            <person name="Dawende C."/>
            <person name="Ametefe E."/>
            <person name="Jespersen L."/>
            <person name="Nielsen D.S."/>
        </authorList>
    </citation>
    <scope>NUCLEOTIDE SEQUENCE</scope>
    <source>
        <strain evidence="1">PRO33</strain>
    </source>
</reference>
<sequence>MLTIQLDQTGQNGYIYHQIYTKIKGEILNRNLQPHDQLPSKRELADALNVSVNSVNGAYQQLLAEGYLYSVERKGFFVESLETFHESGQLKPSSLPVDLKEEPIARDDWYSFSHISVDTANFPFKSWLKSEQKAIHLHQEAFGELPHPQGVYELRETIARLIGLARGVKCYPEQLILSAGTQSLIHSLSSILPADQVYGLENPGYRRLYQMLKNNHHQIETIGIDQKGVRMSDIHKKQPNVLIITPSHQFPTGVIMPISRRIQLLNWAADQPDRYIIEDDYDSEFKYGTDSIPALQSLDRYDKVIYMGTFSKSLLPGLRLSYMVLPQHLLRRYKEEQHFFIQTANLFTQYTLLHFIKDGAYQRHIKRMNGLYEEKRKQLIEELNTVFTDNVRIIGENAGLHFIAEFRSKRTQHEILQRAKERKLKMYGMDRFTLDEQLPGHQPGFVPLVLGFSHMRREDIQPAVKRLYDAILGNKTASCSL</sequence>
<keyword evidence="1" id="KW-0032">Aminotransferase</keyword>
<proteinExistence type="predicted"/>
<evidence type="ECO:0000313" key="2">
    <source>
        <dbReference type="Proteomes" id="UP001218488"/>
    </source>
</evidence>
<dbReference type="EMBL" id="CP121752">
    <property type="protein sequence ID" value="WGD97959.2"/>
    <property type="molecule type" value="Genomic_DNA"/>
</dbReference>
<accession>A0AC61YSC7</accession>
<gene>
    <name evidence="1" type="ORF">P5627_00865</name>
</gene>
<name>A0AC61YSC7_BACIA</name>
<protein>
    <submittedName>
        <fullName evidence="1">PLP-dependent aminotransferase family protein</fullName>
    </submittedName>
</protein>
<evidence type="ECO:0000313" key="1">
    <source>
        <dbReference type="EMBL" id="WGD97959.2"/>
    </source>
</evidence>
<dbReference type="Proteomes" id="UP001218488">
    <property type="component" value="Chromosome"/>
</dbReference>
<organism evidence="1 2">
    <name type="scientific">Bacillus safensis</name>
    <dbReference type="NCBI Taxonomy" id="561879"/>
    <lineage>
        <taxon>Bacteria</taxon>
        <taxon>Bacillati</taxon>
        <taxon>Bacillota</taxon>
        <taxon>Bacilli</taxon>
        <taxon>Bacillales</taxon>
        <taxon>Bacillaceae</taxon>
        <taxon>Bacillus</taxon>
    </lineage>
</organism>